<gene>
    <name evidence="7" type="ORF">ACERK3_12820</name>
</gene>
<dbReference type="Pfam" id="PF00348">
    <property type="entry name" value="polyprenyl_synt"/>
    <property type="match status" value="1"/>
</dbReference>
<dbReference type="Gene3D" id="1.10.600.10">
    <property type="entry name" value="Farnesyl Diphosphate Synthase"/>
    <property type="match status" value="1"/>
</dbReference>
<organism evidence="7 8">
    <name type="scientific">Natronomicrosphaera hydrolytica</name>
    <dbReference type="NCBI Taxonomy" id="3242702"/>
    <lineage>
        <taxon>Bacteria</taxon>
        <taxon>Pseudomonadati</taxon>
        <taxon>Planctomycetota</taxon>
        <taxon>Phycisphaerae</taxon>
        <taxon>Phycisphaerales</taxon>
        <taxon>Phycisphaeraceae</taxon>
        <taxon>Natronomicrosphaera</taxon>
    </lineage>
</organism>
<keyword evidence="3 6" id="KW-0808">Transferase</keyword>
<keyword evidence="4" id="KW-0479">Metal-binding</keyword>
<dbReference type="RefSeq" id="WP_425346094.1">
    <property type="nucleotide sequence ID" value="NZ_JBGUBD010000007.1"/>
</dbReference>
<dbReference type="EMBL" id="JBGUBD010000007">
    <property type="protein sequence ID" value="MFA9479167.1"/>
    <property type="molecule type" value="Genomic_DNA"/>
</dbReference>
<keyword evidence="8" id="KW-1185">Reference proteome</keyword>
<name>A0ABV4U783_9BACT</name>
<evidence type="ECO:0000256" key="5">
    <source>
        <dbReference type="ARBA" id="ARBA00022842"/>
    </source>
</evidence>
<sequence length="344" mass="38119">MLVLAKRDNAIHERLTADLADVEARFAAELRSDLDCVNELVEHVERYRGKMLRPTLVLVSALASHPDQPTEPTTRPGHRIVATVLEMVHMATLVHDDILDEAELRRRGATINHLAGNEAAVMLGDYLISHAYHLCSSLGDAEISRAIAHATNTVCEGELLQLANRNNADLDERTYFEIIRRKTASLCGVSCRLAAVLNNTPPATTDALYHYGEKLGVAFQIVDDVLDLTGDERTVGKTLNRDLEKGKLTLPLIHHLASLDDTNREAMRELLEAQRDRSLDPAVRDKQAKLLRDRLNADGSVEFARQRAAELVASAKAQISEHLPESPARTLLLEMADAVLSRKF</sequence>
<dbReference type="SFLD" id="SFLDS00005">
    <property type="entry name" value="Isoprenoid_Synthase_Type_I"/>
    <property type="match status" value="1"/>
</dbReference>
<dbReference type="PANTHER" id="PTHR12001:SF69">
    <property type="entry name" value="ALL TRANS-POLYPRENYL-DIPHOSPHATE SYNTHASE PDSS1"/>
    <property type="match status" value="1"/>
</dbReference>
<comment type="caution">
    <text evidence="7">The sequence shown here is derived from an EMBL/GenBank/DDBJ whole genome shotgun (WGS) entry which is preliminary data.</text>
</comment>
<dbReference type="InterPro" id="IPR033749">
    <property type="entry name" value="Polyprenyl_synt_CS"/>
</dbReference>
<dbReference type="InterPro" id="IPR000092">
    <property type="entry name" value="Polyprenyl_synt"/>
</dbReference>
<dbReference type="EC" id="2.5.1.-" evidence="7"/>
<dbReference type="GO" id="GO:0016740">
    <property type="term" value="F:transferase activity"/>
    <property type="evidence" value="ECO:0007669"/>
    <property type="project" value="UniProtKB-KW"/>
</dbReference>
<proteinExistence type="inferred from homology"/>
<protein>
    <submittedName>
        <fullName evidence="7">Polyprenyl synthetase family protein</fullName>
        <ecNumber evidence="7">2.5.1.-</ecNumber>
    </submittedName>
</protein>
<evidence type="ECO:0000256" key="6">
    <source>
        <dbReference type="RuleBase" id="RU004466"/>
    </source>
</evidence>
<dbReference type="CDD" id="cd00685">
    <property type="entry name" value="Trans_IPPS_HT"/>
    <property type="match status" value="1"/>
</dbReference>
<evidence type="ECO:0000256" key="1">
    <source>
        <dbReference type="ARBA" id="ARBA00001946"/>
    </source>
</evidence>
<reference evidence="7 8" key="1">
    <citation type="submission" date="2024-08" db="EMBL/GenBank/DDBJ databases">
        <title>Whole-genome sequencing of halo(alkali)philic microorganisms from hypersaline lakes.</title>
        <authorList>
            <person name="Sorokin D.Y."/>
            <person name="Merkel A.Y."/>
            <person name="Messina E."/>
            <person name="Yakimov M."/>
        </authorList>
    </citation>
    <scope>NUCLEOTIDE SEQUENCE [LARGE SCALE GENOMIC DNA]</scope>
    <source>
        <strain evidence="7 8">AB-hyl4</strain>
    </source>
</reference>
<evidence type="ECO:0000256" key="3">
    <source>
        <dbReference type="ARBA" id="ARBA00022679"/>
    </source>
</evidence>
<accession>A0ABV4U783</accession>
<evidence type="ECO:0000256" key="4">
    <source>
        <dbReference type="ARBA" id="ARBA00022723"/>
    </source>
</evidence>
<comment type="similarity">
    <text evidence="2 6">Belongs to the FPP/GGPP synthase family.</text>
</comment>
<dbReference type="PANTHER" id="PTHR12001">
    <property type="entry name" value="GERANYLGERANYL PYROPHOSPHATE SYNTHASE"/>
    <property type="match status" value="1"/>
</dbReference>
<evidence type="ECO:0000313" key="8">
    <source>
        <dbReference type="Proteomes" id="UP001575105"/>
    </source>
</evidence>
<dbReference type="InterPro" id="IPR008949">
    <property type="entry name" value="Isoprenoid_synthase_dom_sf"/>
</dbReference>
<comment type="cofactor">
    <cofactor evidence="1">
        <name>Mg(2+)</name>
        <dbReference type="ChEBI" id="CHEBI:18420"/>
    </cofactor>
</comment>
<keyword evidence="5" id="KW-0460">Magnesium</keyword>
<dbReference type="PROSITE" id="PS00444">
    <property type="entry name" value="POLYPRENYL_SYNTHASE_2"/>
    <property type="match status" value="1"/>
</dbReference>
<dbReference type="Proteomes" id="UP001575105">
    <property type="component" value="Unassembled WGS sequence"/>
</dbReference>
<evidence type="ECO:0000313" key="7">
    <source>
        <dbReference type="EMBL" id="MFA9479167.1"/>
    </source>
</evidence>
<dbReference type="SUPFAM" id="SSF48576">
    <property type="entry name" value="Terpenoid synthases"/>
    <property type="match status" value="1"/>
</dbReference>
<evidence type="ECO:0000256" key="2">
    <source>
        <dbReference type="ARBA" id="ARBA00006706"/>
    </source>
</evidence>